<comment type="function">
    <text evidence="1">Catalyzes the sodium-dependent transport of glutamate.</text>
</comment>
<evidence type="ECO:0000256" key="2">
    <source>
        <dbReference type="NCBIfam" id="TIGR00210"/>
    </source>
</evidence>
<dbReference type="RefSeq" id="WP_106222978.1">
    <property type="nucleotide sequence ID" value="NZ_PVWP01000014.1"/>
</dbReference>
<dbReference type="Pfam" id="PF03616">
    <property type="entry name" value="Glt_symporter"/>
    <property type="match status" value="1"/>
</dbReference>
<gene>
    <name evidence="4" type="primary">gltS</name>
    <name evidence="4" type="ORF">C7B81_15715</name>
</gene>
<comment type="caution">
    <text evidence="4">The sequence shown here is derived from an EMBL/GenBank/DDBJ whole genome shotgun (WGS) entry which is preliminary data.</text>
</comment>
<keyword evidence="1" id="KW-0812">Transmembrane</keyword>
<keyword evidence="1" id="KW-0915">Sodium</keyword>
<feature type="transmembrane region" description="Helical" evidence="1">
    <location>
        <begin position="377"/>
        <end position="397"/>
    </location>
</feature>
<feature type="transmembrane region" description="Helical" evidence="1">
    <location>
        <begin position="69"/>
        <end position="87"/>
    </location>
</feature>
<protein>
    <recommendedName>
        <fullName evidence="1 2">Sodium/glutamate symporter</fullName>
    </recommendedName>
</protein>
<comment type="subcellular location">
    <subcellularLocation>
        <location evidence="1">Cell membrane</location>
        <topology evidence="1">Multi-pass membrane protein</topology>
    </subcellularLocation>
</comment>
<feature type="transmembrane region" description="Helical" evidence="1">
    <location>
        <begin position="250"/>
        <end position="271"/>
    </location>
</feature>
<dbReference type="NCBIfam" id="TIGR00210">
    <property type="entry name" value="gltS"/>
    <property type="match status" value="1"/>
</dbReference>
<evidence type="ECO:0000313" key="5">
    <source>
        <dbReference type="Proteomes" id="UP000238218"/>
    </source>
</evidence>
<dbReference type="PANTHER" id="PTHR36178">
    <property type="entry name" value="SLR0625 PROTEIN"/>
    <property type="match status" value="1"/>
</dbReference>
<keyword evidence="1" id="KW-0029">Amino-acid transport</keyword>
<keyword evidence="1" id="KW-1133">Transmembrane helix</keyword>
<dbReference type="PANTHER" id="PTHR36178:SF1">
    <property type="entry name" value="SODIUM_GLUTAMATE SYMPORTER"/>
    <property type="match status" value="1"/>
</dbReference>
<dbReference type="HAMAP" id="MF_02062">
    <property type="entry name" value="GltS"/>
    <property type="match status" value="1"/>
</dbReference>
<reference evidence="4 5" key="1">
    <citation type="submission" date="2018-03" db="EMBL/GenBank/DDBJ databases">
        <title>The ancient ancestry and fast evolution of plastids.</title>
        <authorList>
            <person name="Moore K.R."/>
            <person name="Magnabosco C."/>
            <person name="Momper L."/>
            <person name="Gold D.A."/>
            <person name="Bosak T."/>
            <person name="Fournier G.P."/>
        </authorList>
    </citation>
    <scope>NUCLEOTIDE SEQUENCE [LARGE SCALE GENOMIC DNA]</scope>
    <source>
        <strain evidence="4 5">CCALA 015</strain>
    </source>
</reference>
<feature type="transmembrane region" description="Helical" evidence="1">
    <location>
        <begin position="340"/>
        <end position="357"/>
    </location>
</feature>
<feature type="transmembrane region" description="Helical" evidence="1">
    <location>
        <begin position="6"/>
        <end position="22"/>
    </location>
</feature>
<feature type="transmembrane region" description="Helical" evidence="1">
    <location>
        <begin position="34"/>
        <end position="54"/>
    </location>
</feature>
<keyword evidence="5" id="KW-1185">Reference proteome</keyword>
<keyword evidence="1" id="KW-0769">Symport</keyword>
<feature type="transmembrane region" description="Helical" evidence="1">
    <location>
        <begin position="283"/>
        <end position="307"/>
    </location>
</feature>
<dbReference type="EMBL" id="PVWP01000014">
    <property type="protein sequence ID" value="PSB35910.1"/>
    <property type="molecule type" value="Genomic_DNA"/>
</dbReference>
<accession>A0ABX5F3P7</accession>
<organism evidence="4 5">
    <name type="scientific">Aphanothece cf. minutissima CCALA 015</name>
    <dbReference type="NCBI Taxonomy" id="2107695"/>
    <lineage>
        <taxon>Bacteria</taxon>
        <taxon>Bacillati</taxon>
        <taxon>Cyanobacteriota</taxon>
        <taxon>Cyanophyceae</taxon>
        <taxon>Oscillatoriophycideae</taxon>
        <taxon>Chroococcales</taxon>
        <taxon>Aphanothecaceae</taxon>
        <taxon>Aphanothece</taxon>
    </lineage>
</organism>
<sequence>MQFESFATFNIAIVVLAIGRWLNRKVGFLREFNIPEPVTSGLLVCLLLALIHAINGTEIGFNLQTRDFLLLYFFAAIGLNADIKTLLSGGWPLLILVGTTVAYMVLQNLTGIGMAALLGLNPLVGLLGGSVSLLGGHGTAIAWAPRFAESHGISNALEIGIACATFGLVLASLMGGPIARILIRRHRLKTPQARGAGPDTASASLEGGTPDGPGEPVTYFSLLGTLFWLNVSLGLGELLHEALRAAGSNLPLFVCCLFAAIFLTNTVPRLLPIRCLAAPRSLAIVSEISLGIFLTMSLMSLQLWTIASLAGPILAILAAQFVVSFLFALFVVFKVMGRDYEAAVICAGFGGISLGATPTAMANMSAVAQTYGPAHRAFIIVPLVSGFFVDISNAVVIQRFLNWFG</sequence>
<feature type="transmembrane region" description="Helical" evidence="1">
    <location>
        <begin position="159"/>
        <end position="183"/>
    </location>
</feature>
<feature type="transmembrane region" description="Helical" evidence="1">
    <location>
        <begin position="94"/>
        <end position="120"/>
    </location>
</feature>
<evidence type="ECO:0000256" key="1">
    <source>
        <dbReference type="HAMAP-Rule" id="MF_02062"/>
    </source>
</evidence>
<keyword evidence="1" id="KW-0472">Membrane</keyword>
<dbReference type="InterPro" id="IPR004445">
    <property type="entry name" value="GltS"/>
</dbReference>
<keyword evidence="1" id="KW-0813">Transport</keyword>
<proteinExistence type="inferred from homology"/>
<feature type="region of interest" description="Disordered" evidence="3">
    <location>
        <begin position="192"/>
        <end position="211"/>
    </location>
</feature>
<dbReference type="Proteomes" id="UP000238218">
    <property type="component" value="Unassembled WGS sequence"/>
</dbReference>
<keyword evidence="1" id="KW-1003">Cell membrane</keyword>
<evidence type="ECO:0000313" key="4">
    <source>
        <dbReference type="EMBL" id="PSB35910.1"/>
    </source>
</evidence>
<comment type="similarity">
    <text evidence="1">Belongs to the glutamate:Na(+) symporter (ESS) (TC 2.A.27) family.</text>
</comment>
<keyword evidence="1" id="KW-0739">Sodium transport</keyword>
<feature type="transmembrane region" description="Helical" evidence="1">
    <location>
        <begin position="313"/>
        <end position="333"/>
    </location>
</feature>
<name>A0ABX5F3P7_9CHRO</name>
<keyword evidence="1" id="KW-0406">Ion transport</keyword>
<feature type="transmembrane region" description="Helical" evidence="1">
    <location>
        <begin position="217"/>
        <end position="238"/>
    </location>
</feature>
<evidence type="ECO:0000256" key="3">
    <source>
        <dbReference type="SAM" id="MobiDB-lite"/>
    </source>
</evidence>